<proteinExistence type="predicted"/>
<keyword evidence="3" id="KW-1185">Reference proteome</keyword>
<feature type="region of interest" description="Disordered" evidence="1">
    <location>
        <begin position="362"/>
        <end position="383"/>
    </location>
</feature>
<feature type="region of interest" description="Disordered" evidence="1">
    <location>
        <begin position="194"/>
        <end position="213"/>
    </location>
</feature>
<protein>
    <submittedName>
        <fullName evidence="2">Uncharacterized protein</fullName>
    </submittedName>
</protein>
<feature type="region of interest" description="Disordered" evidence="1">
    <location>
        <begin position="300"/>
        <end position="320"/>
    </location>
</feature>
<accession>A0ABZ0QMQ3</accession>
<dbReference type="Proteomes" id="UP001304683">
    <property type="component" value="Chromosome"/>
</dbReference>
<evidence type="ECO:0000256" key="1">
    <source>
        <dbReference type="SAM" id="MobiDB-lite"/>
    </source>
</evidence>
<evidence type="ECO:0000313" key="3">
    <source>
        <dbReference type="Proteomes" id="UP001304683"/>
    </source>
</evidence>
<dbReference type="RefSeq" id="WP_318750555.1">
    <property type="nucleotide sequence ID" value="NZ_CP132508.1"/>
</dbReference>
<sequence>MAVLFCHQAAVGVQPGDARAGAAGRPVPGVASPVTGGADQRGAVAGGTTQAPAPAKDGRHPNPTLAHADPVGPGTGSLALEPGERELPPRSGDAVARAVQRMLFRLERLEPAVAPLEPSLLELELATPEMPFVKVVVSAQPTSPHGADPGPGVPRAVLLVAFGPRFPETAGHLIATWTGGPGGVHLQVVEPSPPRAAVGGAGAGSEPSPAPQASWATGLVEQAWLWPGGDGAPPRLLVVTDHDPAGAGPALAITLLERRHDQWRPVWSLGPKVAAASLPAARGEAVPGRTGAEGTVLAAGAASSPTDGGEPGAAAAKADQDALDRQQWAARPAVPTGGEGIVRRVEVAPDGTWIRVVAEGRPVPPGRMAAGEAPGGPPGGLAAPPAAAATLGAAEPPVLVTAEGPVPARWYQRWTWSPRTGTYVLSAAGPAAQPLSVLRAFITLVSRGDLEQAAGLVERQDPTLVAAGRALLAQEPLGQGWRVEPAAGGGGGGPLVVTRGDGRRVAVAFAEEPGPDGHPAVRISAITALGR</sequence>
<organism evidence="2 3">
    <name type="scientific">Thermaerobacter composti</name>
    <dbReference type="NCBI Taxonomy" id="554949"/>
    <lineage>
        <taxon>Bacteria</taxon>
        <taxon>Bacillati</taxon>
        <taxon>Bacillota</taxon>
        <taxon>Clostridia</taxon>
        <taxon>Eubacteriales</taxon>
        <taxon>Clostridiales Family XVII. Incertae Sedis</taxon>
        <taxon>Thermaerobacter</taxon>
    </lineage>
</organism>
<feature type="compositionally biased region" description="Low complexity" evidence="1">
    <location>
        <begin position="18"/>
        <end position="34"/>
    </location>
</feature>
<name>A0ABZ0QMQ3_9FIRM</name>
<evidence type="ECO:0000313" key="2">
    <source>
        <dbReference type="EMBL" id="WPD18766.1"/>
    </source>
</evidence>
<feature type="compositionally biased region" description="Low complexity" evidence="1">
    <location>
        <begin position="204"/>
        <end position="213"/>
    </location>
</feature>
<reference evidence="2 3" key="1">
    <citation type="submission" date="2023-08" db="EMBL/GenBank/DDBJ databases">
        <title>Genome sequence of Thermaerobacter compostii strain Ins1, a spore-forming filamentous bacterium isolated from a deep geothermal reservoir.</title>
        <authorList>
            <person name="Bregnard D."/>
            <person name="Gonzalez D."/>
            <person name="Junier P."/>
        </authorList>
    </citation>
    <scope>NUCLEOTIDE SEQUENCE [LARGE SCALE GENOMIC DNA]</scope>
    <source>
        <strain evidence="2 3">Ins1</strain>
    </source>
</reference>
<feature type="region of interest" description="Disordered" evidence="1">
    <location>
        <begin position="16"/>
        <end position="92"/>
    </location>
</feature>
<gene>
    <name evidence="2" type="ORF">Q5761_10425</name>
</gene>
<dbReference type="EMBL" id="CP132508">
    <property type="protein sequence ID" value="WPD18766.1"/>
    <property type="molecule type" value="Genomic_DNA"/>
</dbReference>